<protein>
    <submittedName>
        <fullName evidence="1">Uncharacterized protein</fullName>
    </submittedName>
</protein>
<proteinExistence type="predicted"/>
<accession>A0AAD5Q021</accession>
<dbReference type="Proteomes" id="UP000820818">
    <property type="component" value="Linkage Group LG3"/>
</dbReference>
<keyword evidence="2" id="KW-1185">Reference proteome</keyword>
<reference evidence="1 2" key="1">
    <citation type="submission" date="2022-05" db="EMBL/GenBank/DDBJ databases">
        <title>A multi-omics perspective on studying reproductive biology in Daphnia sinensis.</title>
        <authorList>
            <person name="Jia J."/>
        </authorList>
    </citation>
    <scope>NUCLEOTIDE SEQUENCE [LARGE SCALE GENOMIC DNA]</scope>
    <source>
        <strain evidence="1 2">WSL</strain>
    </source>
</reference>
<comment type="caution">
    <text evidence="1">The sequence shown here is derived from an EMBL/GenBank/DDBJ whole genome shotgun (WGS) entry which is preliminary data.</text>
</comment>
<sequence length="66" mass="8287">MDCKCIDMQKKSKLVRIASEKNHIKRYKIKKFLRFVVQNYHFYSCYRKYQVHKYSEINRYARKKFG</sequence>
<name>A0AAD5Q021_9CRUS</name>
<gene>
    <name evidence="1" type="ORF">GHT06_012756</name>
</gene>
<evidence type="ECO:0000313" key="1">
    <source>
        <dbReference type="EMBL" id="KAI9561795.1"/>
    </source>
</evidence>
<evidence type="ECO:0000313" key="2">
    <source>
        <dbReference type="Proteomes" id="UP000820818"/>
    </source>
</evidence>
<organism evidence="1 2">
    <name type="scientific">Daphnia sinensis</name>
    <dbReference type="NCBI Taxonomy" id="1820382"/>
    <lineage>
        <taxon>Eukaryota</taxon>
        <taxon>Metazoa</taxon>
        <taxon>Ecdysozoa</taxon>
        <taxon>Arthropoda</taxon>
        <taxon>Crustacea</taxon>
        <taxon>Branchiopoda</taxon>
        <taxon>Diplostraca</taxon>
        <taxon>Cladocera</taxon>
        <taxon>Anomopoda</taxon>
        <taxon>Daphniidae</taxon>
        <taxon>Daphnia</taxon>
        <taxon>Daphnia similis group</taxon>
    </lineage>
</organism>
<dbReference type="EMBL" id="WJBH02000003">
    <property type="protein sequence ID" value="KAI9561795.1"/>
    <property type="molecule type" value="Genomic_DNA"/>
</dbReference>
<dbReference type="AlphaFoldDB" id="A0AAD5Q021"/>